<dbReference type="AlphaFoldDB" id="A0A2R6P1Y4"/>
<dbReference type="Proteomes" id="UP000186601">
    <property type="component" value="Unassembled WGS sequence"/>
</dbReference>
<gene>
    <name evidence="1" type="ORF">PHLCEN_2v5590</name>
</gene>
<organism evidence="1 2">
    <name type="scientific">Hermanssonia centrifuga</name>
    <dbReference type="NCBI Taxonomy" id="98765"/>
    <lineage>
        <taxon>Eukaryota</taxon>
        <taxon>Fungi</taxon>
        <taxon>Dikarya</taxon>
        <taxon>Basidiomycota</taxon>
        <taxon>Agaricomycotina</taxon>
        <taxon>Agaricomycetes</taxon>
        <taxon>Polyporales</taxon>
        <taxon>Meruliaceae</taxon>
        <taxon>Hermanssonia</taxon>
    </lineage>
</organism>
<dbReference type="EMBL" id="MLYV02000550">
    <property type="protein sequence ID" value="PSR83881.1"/>
    <property type="molecule type" value="Genomic_DNA"/>
</dbReference>
<protein>
    <submittedName>
        <fullName evidence="1">Uncharacterized protein</fullName>
    </submittedName>
</protein>
<name>A0A2R6P1Y4_9APHY</name>
<evidence type="ECO:0000313" key="1">
    <source>
        <dbReference type="EMBL" id="PSR83881.1"/>
    </source>
</evidence>
<reference evidence="1 2" key="1">
    <citation type="submission" date="2018-02" db="EMBL/GenBank/DDBJ databases">
        <title>Genome sequence of the basidiomycete white-rot fungus Phlebia centrifuga.</title>
        <authorList>
            <person name="Granchi Z."/>
            <person name="Peng M."/>
            <person name="de Vries R.P."/>
            <person name="Hilden K."/>
            <person name="Makela M.R."/>
            <person name="Grigoriev I."/>
            <person name="Riley R."/>
        </authorList>
    </citation>
    <scope>NUCLEOTIDE SEQUENCE [LARGE SCALE GENOMIC DNA]</scope>
    <source>
        <strain evidence="1 2">FBCC195</strain>
    </source>
</reference>
<comment type="caution">
    <text evidence="1">The sequence shown here is derived from an EMBL/GenBank/DDBJ whole genome shotgun (WGS) entry which is preliminary data.</text>
</comment>
<accession>A0A2R6P1Y4</accession>
<evidence type="ECO:0000313" key="2">
    <source>
        <dbReference type="Proteomes" id="UP000186601"/>
    </source>
</evidence>
<proteinExistence type="predicted"/>
<sequence length="58" mass="6807">MADCHARINGEKPAWIKLGLVLGHPPHDTNLERLNIWEESLRLRHPTLARKRARWCDN</sequence>
<keyword evidence="2" id="KW-1185">Reference proteome</keyword>